<name>A0A1J8P4P5_9GAMM</name>
<sequence length="115" mass="12698">QAVGAGSRVKKISLASCCLGGEYAKRLLPILQKEGVNNTKISVRLDVVTISWINGRRLVIQPESDSPGKYRSSELKETYAFNEKGDIVLVDSYTDEHYDVVLSVDKDGAPKIERT</sequence>
<comment type="caution">
    <text evidence="1">The sequence shown here is derived from an EMBL/GenBank/DDBJ whole genome shotgun (WGS) entry which is preliminary data.</text>
</comment>
<evidence type="ECO:0000313" key="2">
    <source>
        <dbReference type="Proteomes" id="UP000182798"/>
    </source>
</evidence>
<reference evidence="2" key="1">
    <citation type="submission" date="2016-09" db="EMBL/GenBank/DDBJ databases">
        <title>Genome Sequence of Bathymodiolus thermophilus sulfur-oxidizing gill endosymbiont.</title>
        <authorList>
            <person name="Ponnudurai R."/>
            <person name="Kleiner M."/>
            <person name="Sayavedra L."/>
            <person name="Thuermer A."/>
            <person name="Felbeck H."/>
            <person name="Schlueter R."/>
            <person name="Schweder T."/>
            <person name="Markert S."/>
        </authorList>
    </citation>
    <scope>NUCLEOTIDE SEQUENCE [LARGE SCALE GENOMIC DNA]</scope>
    <source>
        <strain evidence="2">BAT/CrabSpa'14</strain>
    </source>
</reference>
<accession>A0A1J8P4P5</accession>
<protein>
    <submittedName>
        <fullName evidence="1">Uncharacterized protein</fullName>
    </submittedName>
</protein>
<dbReference type="AlphaFoldDB" id="A0A1J8P4P5"/>
<evidence type="ECO:0000313" key="1">
    <source>
        <dbReference type="EMBL" id="OJA02979.1"/>
    </source>
</evidence>
<gene>
    <name evidence="1" type="ORF">BGC33_01065</name>
</gene>
<dbReference type="InterPro" id="IPR038383">
    <property type="entry name" value="CPD_dom_sf"/>
</dbReference>
<organism evidence="1 2">
    <name type="scientific">Bathymodiolus thermophilus thioautotrophic gill symbiont</name>
    <dbReference type="NCBI Taxonomy" id="2360"/>
    <lineage>
        <taxon>Bacteria</taxon>
        <taxon>Pseudomonadati</taxon>
        <taxon>Pseudomonadota</taxon>
        <taxon>Gammaproteobacteria</taxon>
        <taxon>sulfur-oxidizing symbionts</taxon>
    </lineage>
</organism>
<feature type="non-terminal residue" evidence="1">
    <location>
        <position position="115"/>
    </location>
</feature>
<proteinExistence type="predicted"/>
<feature type="non-terminal residue" evidence="1">
    <location>
        <position position="1"/>
    </location>
</feature>
<dbReference type="Gene3D" id="3.40.50.11050">
    <property type="match status" value="1"/>
</dbReference>
<dbReference type="EMBL" id="MIQH01001235">
    <property type="protein sequence ID" value="OJA02979.1"/>
    <property type="molecule type" value="Genomic_DNA"/>
</dbReference>
<dbReference type="Proteomes" id="UP000182798">
    <property type="component" value="Unassembled WGS sequence"/>
</dbReference>